<feature type="compositionally biased region" description="Basic and acidic residues" evidence="1">
    <location>
        <begin position="396"/>
        <end position="411"/>
    </location>
</feature>
<dbReference type="EMBL" id="CP036275">
    <property type="protein sequence ID" value="QDU39117.1"/>
    <property type="molecule type" value="Genomic_DNA"/>
</dbReference>
<accession>A0A517Z9F5</accession>
<dbReference type="KEGG" id="mri:Mal4_34520"/>
<protein>
    <recommendedName>
        <fullName evidence="3">3-keto-alpha-glucoside-1,2-lyase/3-keto-2-hydroxy-glucal hydratase domain-containing protein</fullName>
    </recommendedName>
</protein>
<feature type="region of interest" description="Disordered" evidence="1">
    <location>
        <begin position="396"/>
        <end position="425"/>
    </location>
</feature>
<dbReference type="OrthoDB" id="211384at2"/>
<feature type="compositionally biased region" description="Low complexity" evidence="1">
    <location>
        <begin position="28"/>
        <end position="63"/>
    </location>
</feature>
<keyword evidence="5" id="KW-1185">Reference proteome</keyword>
<proteinExistence type="predicted"/>
<dbReference type="Pfam" id="PF06439">
    <property type="entry name" value="3keto-disac_hyd"/>
    <property type="match status" value="2"/>
</dbReference>
<keyword evidence="2" id="KW-0732">Signal</keyword>
<dbReference type="GO" id="GO:0016787">
    <property type="term" value="F:hydrolase activity"/>
    <property type="evidence" value="ECO:0007669"/>
    <property type="project" value="InterPro"/>
</dbReference>
<name>A0A517Z9F5_9PLAN</name>
<feature type="domain" description="3-keto-alpha-glucoside-1,2-lyase/3-keto-2-hydroxy-glucal hydratase" evidence="3">
    <location>
        <begin position="78"/>
        <end position="242"/>
    </location>
</feature>
<evidence type="ECO:0000313" key="5">
    <source>
        <dbReference type="Proteomes" id="UP000320496"/>
    </source>
</evidence>
<organism evidence="4 5">
    <name type="scientific">Maioricimonas rarisocia</name>
    <dbReference type="NCBI Taxonomy" id="2528026"/>
    <lineage>
        <taxon>Bacteria</taxon>
        <taxon>Pseudomonadati</taxon>
        <taxon>Planctomycetota</taxon>
        <taxon>Planctomycetia</taxon>
        <taxon>Planctomycetales</taxon>
        <taxon>Planctomycetaceae</taxon>
        <taxon>Maioricimonas</taxon>
    </lineage>
</organism>
<feature type="chain" id="PRO_5022137098" description="3-keto-alpha-glucoside-1,2-lyase/3-keto-2-hydroxy-glucal hydratase domain-containing protein" evidence="2">
    <location>
        <begin position="21"/>
        <end position="442"/>
    </location>
</feature>
<evidence type="ECO:0000256" key="1">
    <source>
        <dbReference type="SAM" id="MobiDB-lite"/>
    </source>
</evidence>
<dbReference type="InterPro" id="IPR010496">
    <property type="entry name" value="AL/BT2_dom"/>
</dbReference>
<feature type="domain" description="3-keto-alpha-glucoside-1,2-lyase/3-keto-2-hydroxy-glucal hydratase" evidence="3">
    <location>
        <begin position="251"/>
        <end position="433"/>
    </location>
</feature>
<reference evidence="4 5" key="1">
    <citation type="submission" date="2019-02" db="EMBL/GenBank/DDBJ databases">
        <title>Deep-cultivation of Planctomycetes and their phenomic and genomic characterization uncovers novel biology.</title>
        <authorList>
            <person name="Wiegand S."/>
            <person name="Jogler M."/>
            <person name="Boedeker C."/>
            <person name="Pinto D."/>
            <person name="Vollmers J."/>
            <person name="Rivas-Marin E."/>
            <person name="Kohn T."/>
            <person name="Peeters S.H."/>
            <person name="Heuer A."/>
            <person name="Rast P."/>
            <person name="Oberbeckmann S."/>
            <person name="Bunk B."/>
            <person name="Jeske O."/>
            <person name="Meyerdierks A."/>
            <person name="Storesund J.E."/>
            <person name="Kallscheuer N."/>
            <person name="Luecker S."/>
            <person name="Lage O.M."/>
            <person name="Pohl T."/>
            <person name="Merkel B.J."/>
            <person name="Hornburger P."/>
            <person name="Mueller R.-W."/>
            <person name="Bruemmer F."/>
            <person name="Labrenz M."/>
            <person name="Spormann A.M."/>
            <person name="Op den Camp H."/>
            <person name="Overmann J."/>
            <person name="Amann R."/>
            <person name="Jetten M.S.M."/>
            <person name="Mascher T."/>
            <person name="Medema M.H."/>
            <person name="Devos D.P."/>
            <person name="Kaster A.-K."/>
            <person name="Ovreas L."/>
            <person name="Rohde M."/>
            <person name="Galperin M.Y."/>
            <person name="Jogler C."/>
        </authorList>
    </citation>
    <scope>NUCLEOTIDE SEQUENCE [LARGE SCALE GENOMIC DNA]</scope>
    <source>
        <strain evidence="4 5">Mal4</strain>
    </source>
</reference>
<dbReference type="RefSeq" id="WP_145370333.1">
    <property type="nucleotide sequence ID" value="NZ_CP036275.1"/>
</dbReference>
<dbReference type="Gene3D" id="2.60.120.560">
    <property type="entry name" value="Exo-inulinase, domain 1"/>
    <property type="match status" value="2"/>
</dbReference>
<gene>
    <name evidence="4" type="ORF">Mal4_34520</name>
</gene>
<sequence length="442" mass="48333" precursor="true">MRLATAGLLCLLLCASCAESSNEEATPEPEAAAPAGAPSAETTTAETKPAEAAQADEPAAETPIPYHNPLSSEQISEGWISLFDGHTLFGWESNDPGINWTVQEGAITADSGPVGLLLTTVPFADYEFRCEFRMEAGGNSGIFLRTTPKPEDVTTDCYELNIADEHPEGFTTGTLVGRVKTDEPIAGSGEWKSFDVRVEGNRITVQLDGEEILDYTDDSDAVRRSGLIGLQKNAGKIEFRNILLHPLNLDPLFNGEDLNGWNVVPGSESEFTVEEEVIRVSDGPGFLETEGTYGDFVFQAEAISHGDELNSGYFFRAMKGTEEAPSHGYEVQIHNGYKNDDRTQPANAGTGAIFRRVEARRVVPNDHEWFTTTLVTSGPRIAVWVDGYHVVDWEDTREPDENPRRGKRVEPGHISLQGHDPTTDLSFRNLRITEIPEPVAAP</sequence>
<dbReference type="AlphaFoldDB" id="A0A517Z9F5"/>
<evidence type="ECO:0000313" key="4">
    <source>
        <dbReference type="EMBL" id="QDU39117.1"/>
    </source>
</evidence>
<dbReference type="Proteomes" id="UP000320496">
    <property type="component" value="Chromosome"/>
</dbReference>
<feature type="region of interest" description="Disordered" evidence="1">
    <location>
        <begin position="24"/>
        <end position="70"/>
    </location>
</feature>
<evidence type="ECO:0000259" key="3">
    <source>
        <dbReference type="Pfam" id="PF06439"/>
    </source>
</evidence>
<evidence type="ECO:0000256" key="2">
    <source>
        <dbReference type="SAM" id="SignalP"/>
    </source>
</evidence>
<feature type="signal peptide" evidence="2">
    <location>
        <begin position="1"/>
        <end position="20"/>
    </location>
</feature>